<keyword evidence="3" id="KW-1185">Reference proteome</keyword>
<reference evidence="2 3" key="1">
    <citation type="submission" date="2024-07" db="EMBL/GenBank/DDBJ databases">
        <title>Section-level genome sequencing and comparative genomics of Aspergillus sections Usti and Cavernicolus.</title>
        <authorList>
            <consortium name="Lawrence Berkeley National Laboratory"/>
            <person name="Nybo J.L."/>
            <person name="Vesth T.C."/>
            <person name="Theobald S."/>
            <person name="Frisvad J.C."/>
            <person name="Larsen T.O."/>
            <person name="Kjaerboelling I."/>
            <person name="Rothschild-Mancinelli K."/>
            <person name="Lyhne E.K."/>
            <person name="Kogle M.E."/>
            <person name="Barry K."/>
            <person name="Clum A."/>
            <person name="Na H."/>
            <person name="Ledsgaard L."/>
            <person name="Lin J."/>
            <person name="Lipzen A."/>
            <person name="Kuo A."/>
            <person name="Riley R."/>
            <person name="Mondo S."/>
            <person name="Labutti K."/>
            <person name="Haridas S."/>
            <person name="Pangalinan J."/>
            <person name="Salamov A.A."/>
            <person name="Simmons B.A."/>
            <person name="Magnuson J.K."/>
            <person name="Chen J."/>
            <person name="Drula E."/>
            <person name="Henrissat B."/>
            <person name="Wiebenga A."/>
            <person name="Lubbers R.J."/>
            <person name="Gomes A.C."/>
            <person name="Macurrencykelacurrency M.R."/>
            <person name="Stajich J."/>
            <person name="Grigoriev I.V."/>
            <person name="Mortensen U.H."/>
            <person name="De Vries R.P."/>
            <person name="Baker S.E."/>
            <person name="Andersen M.R."/>
        </authorList>
    </citation>
    <scope>NUCLEOTIDE SEQUENCE [LARGE SCALE GENOMIC DNA]</scope>
    <source>
        <strain evidence="2 3">CBS 449.75</strain>
    </source>
</reference>
<name>A0ABR4M0G0_9EURO</name>
<evidence type="ECO:0008006" key="4">
    <source>
        <dbReference type="Google" id="ProtNLM"/>
    </source>
</evidence>
<dbReference type="Proteomes" id="UP001610432">
    <property type="component" value="Unassembled WGS sequence"/>
</dbReference>
<organism evidence="2 3">
    <name type="scientific">Aspergillus lucknowensis</name>
    <dbReference type="NCBI Taxonomy" id="176173"/>
    <lineage>
        <taxon>Eukaryota</taxon>
        <taxon>Fungi</taxon>
        <taxon>Dikarya</taxon>
        <taxon>Ascomycota</taxon>
        <taxon>Pezizomycotina</taxon>
        <taxon>Eurotiomycetes</taxon>
        <taxon>Eurotiomycetidae</taxon>
        <taxon>Eurotiales</taxon>
        <taxon>Aspergillaceae</taxon>
        <taxon>Aspergillus</taxon>
        <taxon>Aspergillus subgen. Nidulantes</taxon>
    </lineage>
</organism>
<accession>A0ABR4M0G0</accession>
<feature type="compositionally biased region" description="Polar residues" evidence="1">
    <location>
        <begin position="75"/>
        <end position="90"/>
    </location>
</feature>
<feature type="region of interest" description="Disordered" evidence="1">
    <location>
        <begin position="65"/>
        <end position="194"/>
    </location>
</feature>
<feature type="compositionally biased region" description="Basic residues" evidence="1">
    <location>
        <begin position="131"/>
        <end position="140"/>
    </location>
</feature>
<sequence length="222" mass="23274">MSSQKGRMDGLFGLTQGEAKCLLLGMLYTNSEGKVDFERVAADGFYKNAPSASSAYRQVKKKFLESNPTGGGASASPSNCSTGATENASANPPAVTPKKTPTKRKRAAAGAVDGVVAEGTNTEGEASSTPKPKRQRKSSAKKGAASNKKDNDGDEDMDAPPIKSETEQPDPNTAVKTENEDTAMGTAYNTLDEDIKGEMDVEAEFAAMEGVDSTVKMEDTDS</sequence>
<gene>
    <name evidence="2" type="ORF">BJX67DRAFT_378245</name>
</gene>
<dbReference type="EMBL" id="JBFXLQ010000006">
    <property type="protein sequence ID" value="KAL2870259.1"/>
    <property type="molecule type" value="Genomic_DNA"/>
</dbReference>
<comment type="caution">
    <text evidence="2">The sequence shown here is derived from an EMBL/GenBank/DDBJ whole genome shotgun (WGS) entry which is preliminary data.</text>
</comment>
<feature type="compositionally biased region" description="Low complexity" evidence="1">
    <location>
        <begin position="108"/>
        <end position="119"/>
    </location>
</feature>
<dbReference type="GeneID" id="98147382"/>
<dbReference type="RefSeq" id="XP_070889238.1">
    <property type="nucleotide sequence ID" value="XM_071032310.1"/>
</dbReference>
<proteinExistence type="predicted"/>
<evidence type="ECO:0000313" key="2">
    <source>
        <dbReference type="EMBL" id="KAL2870259.1"/>
    </source>
</evidence>
<evidence type="ECO:0000313" key="3">
    <source>
        <dbReference type="Proteomes" id="UP001610432"/>
    </source>
</evidence>
<feature type="compositionally biased region" description="Polar residues" evidence="1">
    <location>
        <begin position="120"/>
        <end position="130"/>
    </location>
</feature>
<protein>
    <recommendedName>
        <fullName evidence="4">Histone h1.3</fullName>
    </recommendedName>
</protein>
<evidence type="ECO:0000256" key="1">
    <source>
        <dbReference type="SAM" id="MobiDB-lite"/>
    </source>
</evidence>